<dbReference type="EMBL" id="BDQI01000009">
    <property type="protein sequence ID" value="GAX52972.1"/>
    <property type="molecule type" value="Genomic_DNA"/>
</dbReference>
<dbReference type="PROSITE" id="PS51470">
    <property type="entry name" value="FG_GAP"/>
    <property type="match status" value="1"/>
</dbReference>
<dbReference type="Pfam" id="PF01839">
    <property type="entry name" value="FG-GAP"/>
    <property type="match status" value="3"/>
</dbReference>
<dbReference type="InterPro" id="IPR013517">
    <property type="entry name" value="FG-GAP"/>
</dbReference>
<keyword evidence="4" id="KW-0325">Glycoprotein</keyword>
<dbReference type="InterPro" id="IPR013519">
    <property type="entry name" value="Int_alpha_beta-p"/>
</dbReference>
<dbReference type="GO" id="GO:0016787">
    <property type="term" value="F:hydrolase activity"/>
    <property type="evidence" value="ECO:0007669"/>
    <property type="project" value="UniProtKB-KW"/>
</dbReference>
<dbReference type="InterPro" id="IPR000413">
    <property type="entry name" value="Integrin_alpha"/>
</dbReference>
<sequence>MHKQYRQYPQHRTHAKTHVMRLALATATAAALTGGLLTFSAATATAADSTKVPQADFNGDGIGDVAFSAADAYVSGHKAAGQLVVLYGTHSGVSGAKRSTLSQNTAGVPGTAEAGDIFGSDTAYADFNGDGYDDLAVASAHEKFGNDTDAGGLAVLWGSPSGLTGKGVAIADPAGSSHDYWGKTIAAGDFDGDGKADLAVGNSSSTIYVYRGGITSTGAAGLARTTIKPPIQSGGTALGPMNLTAGDINGDGRTDLVVDGFETKTDYGWNTNYYVPGTASGLSVSAAKALKAGIITAIGDINGDGFGDIVSGASWDNTKLSDGTTPPDSALGGKVNITYGSASGPASTTGITQNTGSVPGSSEKADNFGYELDLGDINGDGYQDLVVSAAYEDLSGAADTGMVTVLYGSAHGVNTSSGIQAFAQSTPGVPGNDEKGDLFGLDTKLDDVNGDGKADLLVGSYENAGDGTVTYLPSSGTKITTTGSRAIWPADAGVSTTGTPAFGANFAD</sequence>
<evidence type="ECO:0000313" key="6">
    <source>
        <dbReference type="EMBL" id="GAX52972.1"/>
    </source>
</evidence>
<dbReference type="RefSeq" id="WP_235613620.1">
    <property type="nucleotide sequence ID" value="NZ_BDQI01000009.1"/>
</dbReference>
<dbReference type="InterPro" id="IPR028994">
    <property type="entry name" value="Integrin_alpha_N"/>
</dbReference>
<evidence type="ECO:0000256" key="3">
    <source>
        <dbReference type="ARBA" id="ARBA00022801"/>
    </source>
</evidence>
<organism evidence="6 7">
    <name type="scientific">Streptomyces olivochromogenes</name>
    <dbReference type="NCBI Taxonomy" id="1963"/>
    <lineage>
        <taxon>Bacteria</taxon>
        <taxon>Bacillati</taxon>
        <taxon>Actinomycetota</taxon>
        <taxon>Actinomycetes</taxon>
        <taxon>Kitasatosporales</taxon>
        <taxon>Streptomycetaceae</taxon>
        <taxon>Streptomyces</taxon>
    </lineage>
</organism>
<reference evidence="7" key="1">
    <citation type="submission" date="2017-05" db="EMBL/GenBank/DDBJ databases">
        <title>Streptomyces olivochromogenes NBRC 3561 whole genome shotgun sequence.</title>
        <authorList>
            <person name="Dohra H."/>
            <person name="Kodani S."/>
        </authorList>
    </citation>
    <scope>NUCLEOTIDE SEQUENCE [LARGE SCALE GENOMIC DNA]</scope>
    <source>
        <strain evidence="7">NBRC 3561</strain>
    </source>
</reference>
<keyword evidence="2" id="KW-0677">Repeat</keyword>
<dbReference type="AlphaFoldDB" id="A0A250VFY1"/>
<feature type="chain" id="PRO_5012468049" evidence="5">
    <location>
        <begin position="47"/>
        <end position="508"/>
    </location>
</feature>
<proteinExistence type="predicted"/>
<keyword evidence="1 5" id="KW-0732">Signal</keyword>
<keyword evidence="7" id="KW-1185">Reference proteome</keyword>
<dbReference type="STRING" id="1963.AQJ27_27260"/>
<name>A0A250VFY1_STROL</name>
<protein>
    <submittedName>
        <fullName evidence="6">Histidine kinase</fullName>
    </submittedName>
</protein>
<evidence type="ECO:0000256" key="5">
    <source>
        <dbReference type="SAM" id="SignalP"/>
    </source>
</evidence>
<dbReference type="PANTHER" id="PTHR23221">
    <property type="entry name" value="GLYCOSYLPHOSPHATIDYLINOSITOL PHOSPHOLIPASE D"/>
    <property type="match status" value="1"/>
</dbReference>
<evidence type="ECO:0000313" key="7">
    <source>
        <dbReference type="Proteomes" id="UP000217446"/>
    </source>
</evidence>
<keyword evidence="3" id="KW-0378">Hydrolase</keyword>
<dbReference type="PANTHER" id="PTHR23221:SF7">
    <property type="entry name" value="PHOSPHATIDYLINOSITOL-GLYCAN-SPECIFIC PHOSPHOLIPASE D"/>
    <property type="match status" value="1"/>
</dbReference>
<dbReference type="Pfam" id="PF13517">
    <property type="entry name" value="FG-GAP_3"/>
    <property type="match status" value="1"/>
</dbReference>
<dbReference type="SUPFAM" id="SSF69318">
    <property type="entry name" value="Integrin alpha N-terminal domain"/>
    <property type="match status" value="1"/>
</dbReference>
<dbReference type="GO" id="GO:0016301">
    <property type="term" value="F:kinase activity"/>
    <property type="evidence" value="ECO:0007669"/>
    <property type="project" value="UniProtKB-KW"/>
</dbReference>
<comment type="caution">
    <text evidence="6">The sequence shown here is derived from an EMBL/GenBank/DDBJ whole genome shotgun (WGS) entry which is preliminary data.</text>
</comment>
<feature type="signal peptide" evidence="5">
    <location>
        <begin position="1"/>
        <end position="46"/>
    </location>
</feature>
<evidence type="ECO:0000256" key="4">
    <source>
        <dbReference type="ARBA" id="ARBA00023180"/>
    </source>
</evidence>
<dbReference type="Proteomes" id="UP000217446">
    <property type="component" value="Unassembled WGS sequence"/>
</dbReference>
<accession>A0A250VFY1</accession>
<dbReference type="PRINTS" id="PR01185">
    <property type="entry name" value="INTEGRINA"/>
</dbReference>
<dbReference type="GO" id="GO:0008305">
    <property type="term" value="C:integrin complex"/>
    <property type="evidence" value="ECO:0007669"/>
    <property type="project" value="InterPro"/>
</dbReference>
<gene>
    <name evidence="6" type="ORF">SO3561_04497</name>
</gene>
<evidence type="ECO:0000256" key="1">
    <source>
        <dbReference type="ARBA" id="ARBA00022729"/>
    </source>
</evidence>
<dbReference type="Gene3D" id="2.130.10.130">
    <property type="entry name" value="Integrin alpha, N-terminal"/>
    <property type="match status" value="4"/>
</dbReference>
<keyword evidence="6" id="KW-0418">Kinase</keyword>
<evidence type="ECO:0000256" key="2">
    <source>
        <dbReference type="ARBA" id="ARBA00022737"/>
    </source>
</evidence>
<dbReference type="GO" id="GO:0007155">
    <property type="term" value="P:cell adhesion"/>
    <property type="evidence" value="ECO:0007669"/>
    <property type="project" value="InterPro"/>
</dbReference>
<keyword evidence="6" id="KW-0808">Transferase</keyword>
<dbReference type="SMART" id="SM00191">
    <property type="entry name" value="Int_alpha"/>
    <property type="match status" value="6"/>
</dbReference>